<evidence type="ECO:0008006" key="4">
    <source>
        <dbReference type="Google" id="ProtNLM"/>
    </source>
</evidence>
<feature type="transmembrane region" description="Helical" evidence="1">
    <location>
        <begin position="161"/>
        <end position="178"/>
    </location>
</feature>
<dbReference type="Gene3D" id="1.20.1440.80">
    <property type="entry name" value="Gap junction channel protein cysteine-rich domain"/>
    <property type="match status" value="1"/>
</dbReference>
<accession>A0A1A6HVG0</accession>
<evidence type="ECO:0000256" key="1">
    <source>
        <dbReference type="SAM" id="Phobius"/>
    </source>
</evidence>
<dbReference type="STRING" id="56216.A0A1A6HVG0"/>
<dbReference type="EMBL" id="LZPO01008039">
    <property type="protein sequence ID" value="OBS82443.1"/>
    <property type="molecule type" value="Genomic_DNA"/>
</dbReference>
<keyword evidence="1" id="KW-1133">Transmembrane helix</keyword>
<keyword evidence="1" id="KW-0472">Membrane</keyword>
<dbReference type="AlphaFoldDB" id="A0A1A6HVG0"/>
<protein>
    <recommendedName>
        <fullName evidence="4">Connexin N-terminal domain-containing protein</fullName>
    </recommendedName>
</protein>
<evidence type="ECO:0000313" key="2">
    <source>
        <dbReference type="EMBL" id="OBS82443.1"/>
    </source>
</evidence>
<feature type="transmembrane region" description="Helical" evidence="1">
    <location>
        <begin position="101"/>
        <end position="121"/>
    </location>
</feature>
<feature type="non-terminal residue" evidence="2">
    <location>
        <position position="1"/>
    </location>
</feature>
<dbReference type="OrthoDB" id="9045030at2759"/>
<gene>
    <name evidence="2" type="ORF">A6R68_23568</name>
</gene>
<keyword evidence="1" id="KW-0812">Transmembrane</keyword>
<proteinExistence type="predicted"/>
<name>A0A1A6HVG0_NEOLE</name>
<reference evidence="2 3" key="1">
    <citation type="submission" date="2016-06" db="EMBL/GenBank/DDBJ databases">
        <title>The Draft Genome Sequence and Annotation of the Desert Woodrat Neotoma lepida.</title>
        <authorList>
            <person name="Campbell M."/>
            <person name="Oakeson K.F."/>
            <person name="Yandell M."/>
            <person name="Halpert J.R."/>
            <person name="Dearing D."/>
        </authorList>
    </citation>
    <scope>NUCLEOTIDE SEQUENCE [LARGE SCALE GENOMIC DNA]</scope>
    <source>
        <strain evidence="2">417</strain>
        <tissue evidence="2">Liver</tissue>
    </source>
</reference>
<dbReference type="InterPro" id="IPR038359">
    <property type="entry name" value="Connexin_N_sf"/>
</dbReference>
<evidence type="ECO:0000313" key="3">
    <source>
        <dbReference type="Proteomes" id="UP000092124"/>
    </source>
</evidence>
<sequence length="377" mass="43221">LFNPVILLTETVLENDEDSRDMSLPRLQWLSGFLVKLFVDQQRSHYGKFLYIAEKGPDKVLSRALVSSSISVLESEDMESALMIGVIPVLYSTASDKSVYYVGRTLWLGLMSVYSIVVYVVRMPWYHIYEDFKCHENIPYSCLMECFEQTFTIPVSEMWCYFYFIFIILFFLMEFFIAQIRHKHLKEKVSIQTVSFCLLTNKHLPLISKNNFHCSTDGCPGPYHCIIWEISEKQLSVYTLSIFSIIIIIDLCEMLARHSSSSEFKVLLTLVNSKVPQRCMDFCKDPGAIGFASMLRSCISVPNLLCLQIHDGVISCLTKRVRYSGCHTNRREVMFSKCYGIASNPAACYIGATAHSSHPNTVRMKLSKHQHFPSCKT</sequence>
<dbReference type="Proteomes" id="UP000092124">
    <property type="component" value="Unassembled WGS sequence"/>
</dbReference>
<keyword evidence="3" id="KW-1185">Reference proteome</keyword>
<comment type="caution">
    <text evidence="2">The sequence shown here is derived from an EMBL/GenBank/DDBJ whole genome shotgun (WGS) entry which is preliminary data.</text>
</comment>
<organism evidence="2 3">
    <name type="scientific">Neotoma lepida</name>
    <name type="common">Desert woodrat</name>
    <dbReference type="NCBI Taxonomy" id="56216"/>
    <lineage>
        <taxon>Eukaryota</taxon>
        <taxon>Metazoa</taxon>
        <taxon>Chordata</taxon>
        <taxon>Craniata</taxon>
        <taxon>Vertebrata</taxon>
        <taxon>Euteleostomi</taxon>
        <taxon>Mammalia</taxon>
        <taxon>Eutheria</taxon>
        <taxon>Euarchontoglires</taxon>
        <taxon>Glires</taxon>
        <taxon>Rodentia</taxon>
        <taxon>Myomorpha</taxon>
        <taxon>Muroidea</taxon>
        <taxon>Cricetidae</taxon>
        <taxon>Neotominae</taxon>
        <taxon>Neotoma</taxon>
    </lineage>
</organism>